<protein>
    <submittedName>
        <fullName evidence="2">Uncharacterized protein</fullName>
    </submittedName>
</protein>
<gene>
    <name evidence="2" type="ORF">LSINAPIS_LOCUS2929</name>
</gene>
<evidence type="ECO:0000313" key="2">
    <source>
        <dbReference type="EMBL" id="VVC89897.1"/>
    </source>
</evidence>
<proteinExistence type="predicted"/>
<accession>A0A5E4PV21</accession>
<reference evidence="2 3" key="1">
    <citation type="submission" date="2017-07" db="EMBL/GenBank/DDBJ databases">
        <authorList>
            <person name="Talla V."/>
            <person name="Backstrom N."/>
        </authorList>
    </citation>
    <scope>NUCLEOTIDE SEQUENCE [LARGE SCALE GENOMIC DNA]</scope>
</reference>
<sequence length="180" mass="20929">MSESVISSWPEQRSTPLSSIFTTRKIFGCKSEISFLLWKHPIINLTPNLDTVETVNRHSFQFILFKQPKSSNVDTPLRCNIDTYATSSSSCNVTIRPENRKDNNTTRKSVDKEDSPAKQLDHPQENIRTIIREELNIIFKEFQTSMLKTIDKYNKDLLNEIDSIKTSIHFMEQKYVEVVK</sequence>
<feature type="compositionally biased region" description="Basic and acidic residues" evidence="1">
    <location>
        <begin position="97"/>
        <end position="122"/>
    </location>
</feature>
<dbReference type="AlphaFoldDB" id="A0A5E4PV21"/>
<evidence type="ECO:0000313" key="3">
    <source>
        <dbReference type="Proteomes" id="UP000324832"/>
    </source>
</evidence>
<dbReference type="EMBL" id="FZQP02000670">
    <property type="protein sequence ID" value="VVC89897.1"/>
    <property type="molecule type" value="Genomic_DNA"/>
</dbReference>
<keyword evidence="3" id="KW-1185">Reference proteome</keyword>
<evidence type="ECO:0000256" key="1">
    <source>
        <dbReference type="SAM" id="MobiDB-lite"/>
    </source>
</evidence>
<organism evidence="2 3">
    <name type="scientific">Leptidea sinapis</name>
    <dbReference type="NCBI Taxonomy" id="189913"/>
    <lineage>
        <taxon>Eukaryota</taxon>
        <taxon>Metazoa</taxon>
        <taxon>Ecdysozoa</taxon>
        <taxon>Arthropoda</taxon>
        <taxon>Hexapoda</taxon>
        <taxon>Insecta</taxon>
        <taxon>Pterygota</taxon>
        <taxon>Neoptera</taxon>
        <taxon>Endopterygota</taxon>
        <taxon>Lepidoptera</taxon>
        <taxon>Glossata</taxon>
        <taxon>Ditrysia</taxon>
        <taxon>Papilionoidea</taxon>
        <taxon>Pieridae</taxon>
        <taxon>Dismorphiinae</taxon>
        <taxon>Leptidea</taxon>
    </lineage>
</organism>
<name>A0A5E4PV21_9NEOP</name>
<dbReference type="Proteomes" id="UP000324832">
    <property type="component" value="Unassembled WGS sequence"/>
</dbReference>
<feature type="region of interest" description="Disordered" evidence="1">
    <location>
        <begin position="93"/>
        <end position="122"/>
    </location>
</feature>